<protein>
    <recommendedName>
        <fullName evidence="8">tRNA(Ile)-lysidine synthase</fullName>
        <ecNumber evidence="8">6.3.4.19</ecNumber>
    </recommendedName>
    <alternativeName>
        <fullName evidence="8">tRNA(Ile)-2-lysyl-cytidine synthase</fullName>
    </alternativeName>
    <alternativeName>
        <fullName evidence="8">tRNA(Ile)-lysidine synthetase</fullName>
    </alternativeName>
</protein>
<dbReference type="InterPro" id="IPR014729">
    <property type="entry name" value="Rossmann-like_a/b/a_fold"/>
</dbReference>
<dbReference type="PANTHER" id="PTHR43033">
    <property type="entry name" value="TRNA(ILE)-LYSIDINE SYNTHASE-RELATED"/>
    <property type="match status" value="1"/>
</dbReference>
<evidence type="ECO:0000256" key="6">
    <source>
        <dbReference type="ARBA" id="ARBA00022840"/>
    </source>
</evidence>
<dbReference type="HAMAP" id="MF_01161">
    <property type="entry name" value="tRNA_Ile_lys_synt"/>
    <property type="match status" value="1"/>
</dbReference>
<sequence length="494" mass="54238">MRRVRMTKSSKLLFGAHSGDFASLSRHLPDPANGLLVALSGGLDSTVLLDLLRQWAAKTGAELAAVHVDHQLRPSSKHDAAFCRRLCHQWGIPLVLETLDIARDGSTQESARVQRYAAIAQVAQRLGLGAVATAHHADDALETALLNFRRGTSSGGLAALLSKTEAPIPAWPDLELVRPLVEAPKARIHQYAEARGLEWVNDPTNLEGSYERNRLRHDVLPGLTDDGALLAPMLATLENLASERDALESIARTCLEGARLASPDAESIALDCAPLRKAPRAVAMLVLQRATHALPAEVALTREHLQEVLDAIESETSLDLAVRGAHVSIERGFVIVEVARGRGGKHLFTRQAHPIPIAAANLDGTSNLDETSARDGQVPWFGTTLRWKANQSVDSLVVRGPRPGDRLDARGLDGHKRVVDVLKEAGVPRSFRWRWPCLVHQQKVEWICGLRQATREDDTPPDTRTIRLFWDLEPDSVFNRVVGQTTNCFDLQYF</sequence>
<dbReference type="SMART" id="SM00977">
    <property type="entry name" value="TilS_C"/>
    <property type="match status" value="1"/>
</dbReference>
<dbReference type="NCBIfam" id="TIGR02432">
    <property type="entry name" value="lysidine_TilS_N"/>
    <property type="match status" value="1"/>
</dbReference>
<comment type="catalytic activity">
    <reaction evidence="7 8">
        <text>cytidine(34) in tRNA(Ile2) + L-lysine + ATP = lysidine(34) in tRNA(Ile2) + AMP + diphosphate + H(+)</text>
        <dbReference type="Rhea" id="RHEA:43744"/>
        <dbReference type="Rhea" id="RHEA-COMP:10625"/>
        <dbReference type="Rhea" id="RHEA-COMP:10670"/>
        <dbReference type="ChEBI" id="CHEBI:15378"/>
        <dbReference type="ChEBI" id="CHEBI:30616"/>
        <dbReference type="ChEBI" id="CHEBI:32551"/>
        <dbReference type="ChEBI" id="CHEBI:33019"/>
        <dbReference type="ChEBI" id="CHEBI:82748"/>
        <dbReference type="ChEBI" id="CHEBI:83665"/>
        <dbReference type="ChEBI" id="CHEBI:456215"/>
        <dbReference type="EC" id="6.3.4.19"/>
    </reaction>
</comment>
<evidence type="ECO:0000256" key="5">
    <source>
        <dbReference type="ARBA" id="ARBA00022741"/>
    </source>
</evidence>
<comment type="domain">
    <text evidence="8">The N-terminal region contains the highly conserved SGGXDS motif, predicted to be a P-loop motif involved in ATP binding.</text>
</comment>
<comment type="function">
    <text evidence="8">Ligates lysine onto the cytidine present at position 34 of the AUA codon-specific tRNA(Ile) that contains the anticodon CAU, in an ATP-dependent manner. Cytidine is converted to lysidine, thus changing the amino acid specificity of the tRNA from methionine to isoleucine.</text>
</comment>
<keyword evidence="5 8" id="KW-0547">Nucleotide-binding</keyword>
<name>A0A4Y6PPA3_PERCE</name>
<dbReference type="PANTHER" id="PTHR43033:SF1">
    <property type="entry name" value="TRNA(ILE)-LYSIDINE SYNTHASE-RELATED"/>
    <property type="match status" value="1"/>
</dbReference>
<dbReference type="InterPro" id="IPR011063">
    <property type="entry name" value="TilS/TtcA_N"/>
</dbReference>
<dbReference type="InterPro" id="IPR012094">
    <property type="entry name" value="tRNA_Ile_lys_synt"/>
</dbReference>
<dbReference type="SUPFAM" id="SSF52402">
    <property type="entry name" value="Adenine nucleotide alpha hydrolases-like"/>
    <property type="match status" value="1"/>
</dbReference>
<dbReference type="Pfam" id="PF01171">
    <property type="entry name" value="ATP_bind_3"/>
    <property type="match status" value="1"/>
</dbReference>
<feature type="domain" description="Lysidine-tRNA(Ile) synthetase C-terminal" evidence="9">
    <location>
        <begin position="396"/>
        <end position="468"/>
    </location>
</feature>
<evidence type="ECO:0000256" key="8">
    <source>
        <dbReference type="HAMAP-Rule" id="MF_01161"/>
    </source>
</evidence>
<dbReference type="InterPro" id="IPR012795">
    <property type="entry name" value="tRNA_Ile_lys_synt_N"/>
</dbReference>
<dbReference type="Gene3D" id="3.40.50.620">
    <property type="entry name" value="HUPs"/>
    <property type="match status" value="1"/>
</dbReference>
<dbReference type="Proteomes" id="UP000315995">
    <property type="component" value="Chromosome"/>
</dbReference>
<dbReference type="AlphaFoldDB" id="A0A4Y6PPA3"/>
<dbReference type="NCBIfam" id="TIGR02433">
    <property type="entry name" value="lysidine_TilS_C"/>
    <property type="match status" value="1"/>
</dbReference>
<comment type="similarity">
    <text evidence="8">Belongs to the tRNA(Ile)-lysidine synthase family.</text>
</comment>
<evidence type="ECO:0000256" key="2">
    <source>
        <dbReference type="ARBA" id="ARBA00022490"/>
    </source>
</evidence>
<reference evidence="10 11" key="1">
    <citation type="submission" date="2019-06" db="EMBL/GenBank/DDBJ databases">
        <title>Persicimonas caeni gen. nov., sp. nov., a predatory bacterium isolated from solar saltern.</title>
        <authorList>
            <person name="Wang S."/>
        </authorList>
    </citation>
    <scope>NUCLEOTIDE SEQUENCE [LARGE SCALE GENOMIC DNA]</scope>
    <source>
        <strain evidence="10 11">YN101</strain>
    </source>
</reference>
<comment type="subcellular location">
    <subcellularLocation>
        <location evidence="1 8">Cytoplasm</location>
    </subcellularLocation>
</comment>
<gene>
    <name evidence="8 10" type="primary">tilS</name>
    <name evidence="10" type="ORF">FIV42_03450</name>
</gene>
<keyword evidence="11" id="KW-1185">Reference proteome</keyword>
<dbReference type="GO" id="GO:0006400">
    <property type="term" value="P:tRNA modification"/>
    <property type="evidence" value="ECO:0007669"/>
    <property type="project" value="UniProtKB-UniRule"/>
</dbReference>
<feature type="binding site" evidence="8">
    <location>
        <begin position="40"/>
        <end position="45"/>
    </location>
    <ligand>
        <name>ATP</name>
        <dbReference type="ChEBI" id="CHEBI:30616"/>
    </ligand>
</feature>
<dbReference type="SUPFAM" id="SSF56037">
    <property type="entry name" value="PheT/TilS domain"/>
    <property type="match status" value="1"/>
</dbReference>
<evidence type="ECO:0000313" key="10">
    <source>
        <dbReference type="EMBL" id="QDG49827.1"/>
    </source>
</evidence>
<dbReference type="GO" id="GO:0005737">
    <property type="term" value="C:cytoplasm"/>
    <property type="evidence" value="ECO:0007669"/>
    <property type="project" value="UniProtKB-SubCell"/>
</dbReference>
<dbReference type="GO" id="GO:0005524">
    <property type="term" value="F:ATP binding"/>
    <property type="evidence" value="ECO:0007669"/>
    <property type="project" value="UniProtKB-UniRule"/>
</dbReference>
<keyword evidence="2 8" id="KW-0963">Cytoplasm</keyword>
<dbReference type="GO" id="GO:0032267">
    <property type="term" value="F:tRNA(Ile)-lysidine synthase activity"/>
    <property type="evidence" value="ECO:0007669"/>
    <property type="project" value="UniProtKB-EC"/>
</dbReference>
<dbReference type="OrthoDB" id="9807403at2"/>
<accession>A0A4Y6PPA3</accession>
<dbReference type="EC" id="6.3.4.19" evidence="8"/>
<keyword evidence="4 8" id="KW-0819">tRNA processing</keyword>
<evidence type="ECO:0000313" key="11">
    <source>
        <dbReference type="Proteomes" id="UP000315995"/>
    </source>
</evidence>
<evidence type="ECO:0000256" key="7">
    <source>
        <dbReference type="ARBA" id="ARBA00048539"/>
    </source>
</evidence>
<dbReference type="EMBL" id="CP041186">
    <property type="protein sequence ID" value="QDG49827.1"/>
    <property type="molecule type" value="Genomic_DNA"/>
</dbReference>
<proteinExistence type="inferred from homology"/>
<evidence type="ECO:0000256" key="4">
    <source>
        <dbReference type="ARBA" id="ARBA00022694"/>
    </source>
</evidence>
<keyword evidence="6 8" id="KW-0067">ATP-binding</keyword>
<organism evidence="10 11">
    <name type="scientific">Persicimonas caeni</name>
    <dbReference type="NCBI Taxonomy" id="2292766"/>
    <lineage>
        <taxon>Bacteria</taxon>
        <taxon>Deltaproteobacteria</taxon>
        <taxon>Bradymonadales</taxon>
        <taxon>Bradymonadaceae</taxon>
        <taxon>Persicimonas</taxon>
    </lineage>
</organism>
<keyword evidence="3 8" id="KW-0436">Ligase</keyword>
<accession>A0A5B8Y1Q8</accession>
<evidence type="ECO:0000259" key="9">
    <source>
        <dbReference type="SMART" id="SM00977"/>
    </source>
</evidence>
<dbReference type="Pfam" id="PF11734">
    <property type="entry name" value="TilS_C"/>
    <property type="match status" value="1"/>
</dbReference>
<dbReference type="CDD" id="cd01992">
    <property type="entry name" value="TilS_N"/>
    <property type="match status" value="1"/>
</dbReference>
<evidence type="ECO:0000256" key="3">
    <source>
        <dbReference type="ARBA" id="ARBA00022598"/>
    </source>
</evidence>
<dbReference type="InterPro" id="IPR012796">
    <property type="entry name" value="Lysidine-tRNA-synth_C"/>
</dbReference>
<evidence type="ECO:0000256" key="1">
    <source>
        <dbReference type="ARBA" id="ARBA00004496"/>
    </source>
</evidence>